<evidence type="ECO:0000256" key="3">
    <source>
        <dbReference type="ARBA" id="ARBA00022786"/>
    </source>
</evidence>
<dbReference type="PROSITE" id="PS50011">
    <property type="entry name" value="PROTEIN_KINASE_DOM"/>
    <property type="match status" value="1"/>
</dbReference>
<dbReference type="CDD" id="cd01989">
    <property type="entry name" value="USP_STK_Ubox_N"/>
    <property type="match status" value="1"/>
</dbReference>
<accession>A0A6V7PWM9</accession>
<dbReference type="SUPFAM" id="SSF52402">
    <property type="entry name" value="Adenine nucleotide alpha hydrolases-like"/>
    <property type="match status" value="1"/>
</dbReference>
<dbReference type="PROSITE" id="PS00107">
    <property type="entry name" value="PROTEIN_KINASE_ATP"/>
    <property type="match status" value="1"/>
</dbReference>
<feature type="compositionally biased region" description="Low complexity" evidence="6">
    <location>
        <begin position="339"/>
        <end position="355"/>
    </location>
</feature>
<keyword evidence="4" id="KW-0547">Nucleotide-binding</keyword>
<feature type="compositionally biased region" description="Polar residues" evidence="6">
    <location>
        <begin position="234"/>
        <end position="243"/>
    </location>
</feature>
<dbReference type="SMART" id="SM00219">
    <property type="entry name" value="TyrKc"/>
    <property type="match status" value="1"/>
</dbReference>
<reference evidence="8" key="1">
    <citation type="submission" date="2020-07" db="EMBL/GenBank/DDBJ databases">
        <authorList>
            <person name="Lin J."/>
        </authorList>
    </citation>
    <scope>NUCLEOTIDE SEQUENCE</scope>
</reference>
<organism evidence="8">
    <name type="scientific">Ananas comosus var. bracteatus</name>
    <name type="common">red pineapple</name>
    <dbReference type="NCBI Taxonomy" id="296719"/>
    <lineage>
        <taxon>Eukaryota</taxon>
        <taxon>Viridiplantae</taxon>
        <taxon>Streptophyta</taxon>
        <taxon>Embryophyta</taxon>
        <taxon>Tracheophyta</taxon>
        <taxon>Spermatophyta</taxon>
        <taxon>Magnoliopsida</taxon>
        <taxon>Liliopsida</taxon>
        <taxon>Poales</taxon>
        <taxon>Bromeliaceae</taxon>
        <taxon>Bromelioideae</taxon>
        <taxon>Ananas</taxon>
    </lineage>
</organism>
<evidence type="ECO:0000256" key="5">
    <source>
        <dbReference type="SAM" id="Coils"/>
    </source>
</evidence>
<dbReference type="PANTHER" id="PTHR45647:SF15">
    <property type="entry name" value="U-BOX DOMAIN-CONTAINING PROTEIN 35"/>
    <property type="match status" value="1"/>
</dbReference>
<evidence type="ECO:0000256" key="1">
    <source>
        <dbReference type="ARBA" id="ARBA00000900"/>
    </source>
</evidence>
<feature type="compositionally biased region" description="Basic and acidic residues" evidence="6">
    <location>
        <begin position="246"/>
        <end position="256"/>
    </location>
</feature>
<dbReference type="InterPro" id="IPR011009">
    <property type="entry name" value="Kinase-like_dom_sf"/>
</dbReference>
<feature type="region of interest" description="Disordered" evidence="6">
    <location>
        <begin position="233"/>
        <end position="271"/>
    </location>
</feature>
<dbReference type="InterPro" id="IPR020635">
    <property type="entry name" value="Tyr_kinase_cat_dom"/>
</dbReference>
<feature type="domain" description="Protein kinase" evidence="7">
    <location>
        <begin position="491"/>
        <end position="613"/>
    </location>
</feature>
<feature type="region of interest" description="Disordered" evidence="6">
    <location>
        <begin position="176"/>
        <end position="208"/>
    </location>
</feature>
<evidence type="ECO:0000259" key="7">
    <source>
        <dbReference type="PROSITE" id="PS50011"/>
    </source>
</evidence>
<feature type="compositionally biased region" description="Polar residues" evidence="6">
    <location>
        <begin position="292"/>
        <end position="333"/>
    </location>
</feature>
<name>A0A6V7PWM9_ANACO</name>
<comment type="catalytic activity">
    <reaction evidence="1">
        <text>S-ubiquitinyl-[E2 ubiquitin-conjugating enzyme]-L-cysteine + [acceptor protein]-L-lysine = [E2 ubiquitin-conjugating enzyme]-L-cysteine + N(6)-ubiquitinyl-[acceptor protein]-L-lysine.</text>
        <dbReference type="EC" id="2.3.2.27"/>
    </reaction>
</comment>
<feature type="binding site" evidence="4">
    <location>
        <position position="518"/>
    </location>
    <ligand>
        <name>ATP</name>
        <dbReference type="ChEBI" id="CHEBI:30616"/>
    </ligand>
</feature>
<keyword evidence="3" id="KW-0833">Ubl conjugation pathway</keyword>
<dbReference type="Pfam" id="PF07714">
    <property type="entry name" value="PK_Tyr_Ser-Thr"/>
    <property type="match status" value="1"/>
</dbReference>
<dbReference type="InterPro" id="IPR051348">
    <property type="entry name" value="U-box_ubiquitin_ligases"/>
</dbReference>
<dbReference type="GO" id="GO:0061630">
    <property type="term" value="F:ubiquitin protein ligase activity"/>
    <property type="evidence" value="ECO:0007669"/>
    <property type="project" value="UniProtKB-EC"/>
</dbReference>
<dbReference type="SUPFAM" id="SSF56112">
    <property type="entry name" value="Protein kinase-like (PK-like)"/>
    <property type="match status" value="1"/>
</dbReference>
<dbReference type="AlphaFoldDB" id="A0A6V7PWM9"/>
<dbReference type="EMBL" id="LR862153">
    <property type="protein sequence ID" value="CAD1835078.1"/>
    <property type="molecule type" value="Genomic_DNA"/>
</dbReference>
<proteinExistence type="predicted"/>
<dbReference type="GO" id="GO:0004713">
    <property type="term" value="F:protein tyrosine kinase activity"/>
    <property type="evidence" value="ECO:0007669"/>
    <property type="project" value="InterPro"/>
</dbReference>
<dbReference type="GO" id="GO:0005524">
    <property type="term" value="F:ATP binding"/>
    <property type="evidence" value="ECO:0007669"/>
    <property type="project" value="UniProtKB-UniRule"/>
</dbReference>
<feature type="compositionally biased region" description="Polar residues" evidence="6">
    <location>
        <begin position="177"/>
        <end position="195"/>
    </location>
</feature>
<evidence type="ECO:0000313" key="8">
    <source>
        <dbReference type="EMBL" id="CAD1835078.1"/>
    </source>
</evidence>
<dbReference type="InterPro" id="IPR017441">
    <property type="entry name" value="Protein_kinase_ATP_BS"/>
</dbReference>
<dbReference type="InterPro" id="IPR014729">
    <property type="entry name" value="Rossmann-like_a/b/a_fold"/>
</dbReference>
<keyword evidence="5" id="KW-0175">Coiled coil</keyword>
<evidence type="ECO:0000256" key="6">
    <source>
        <dbReference type="SAM" id="MobiDB-lite"/>
    </source>
</evidence>
<sequence length="613" mass="67776">MEIKEVKEGVESSPSSSLIVGLAANGTKNSRFMVRWALDNFMPKGRVLFKLFHVRPKIKMVPTPLGNYIPIDQVRGDVAAAYKKDVEWQTEEMLLLYKKMFNEKQAETEILIIEADDVAEAISKEVSRYKVSNLVVGASSGNGIIRRLTGGKLSSRIIKCIPSFCTVYIVSDGRLSSVHSPGSTTDSSAVTSGSEESFKDENDSTNASSNSLKVKFDMYINLKAISSLLRAPLQPSQKNQPFSNGDPRRSSCDDTHGSIVPLGSDGDDVVSGSSILQRTIRRNLAFYKGNRNRSGGTDTSNTKHFSPSTNEHCSSPSSNGSEAQDSCSASGSDKGSRTSCNSDRVSSADSSQDSSLLENEVDIDFELERLRTEIRHLRGVYKIAEDESVGALKQINDLAAQHMEEEVKLRDTNFRVEKAEEIAQQEKEKRKAAEIEAEYVRQFADQEASRRKGLENMASNEASEKEWLKKSLEHAYLKFTWEEIASATASFSDSFKIGVGSNGTVYKGTFRHTVVAVKVLHSNEGARMKQFNQELDILGRIRHPHLLLLLGACPEPGCLVYEYMENGSLDDRLQCQGDTPPFHGSAALESRGRSPPPFYFFIVQDLNPSFIVT</sequence>
<dbReference type="PANTHER" id="PTHR45647">
    <property type="entry name" value="OS02G0152300 PROTEIN"/>
    <property type="match status" value="1"/>
</dbReference>
<evidence type="ECO:0000256" key="2">
    <source>
        <dbReference type="ARBA" id="ARBA00012483"/>
    </source>
</evidence>
<dbReference type="InterPro" id="IPR000719">
    <property type="entry name" value="Prot_kinase_dom"/>
</dbReference>
<evidence type="ECO:0000256" key="4">
    <source>
        <dbReference type="PROSITE-ProRule" id="PRU10141"/>
    </source>
</evidence>
<protein>
    <recommendedName>
        <fullName evidence="2">RING-type E3 ubiquitin transferase</fullName>
        <ecNumber evidence="2">2.3.2.27</ecNumber>
    </recommendedName>
</protein>
<feature type="region of interest" description="Disordered" evidence="6">
    <location>
        <begin position="287"/>
        <end position="356"/>
    </location>
</feature>
<feature type="coiled-coil region" evidence="5">
    <location>
        <begin position="367"/>
        <end position="438"/>
    </location>
</feature>
<dbReference type="EC" id="2.3.2.27" evidence="2"/>
<dbReference type="Gene3D" id="1.10.510.10">
    <property type="entry name" value="Transferase(Phosphotransferase) domain 1"/>
    <property type="match status" value="1"/>
</dbReference>
<gene>
    <name evidence="8" type="ORF">CB5_LOCUS18289</name>
</gene>
<dbReference type="Gene3D" id="3.40.50.620">
    <property type="entry name" value="HUPs"/>
    <property type="match status" value="1"/>
</dbReference>
<dbReference type="InterPro" id="IPR001245">
    <property type="entry name" value="Ser-Thr/Tyr_kinase_cat_dom"/>
</dbReference>
<keyword evidence="4" id="KW-0067">ATP-binding</keyword>